<protein>
    <submittedName>
        <fullName evidence="1">Uncharacterized protein</fullName>
    </submittedName>
</protein>
<gene>
    <name evidence="1" type="ORF">QJS10_CPB17g00552</name>
</gene>
<sequence length="55" mass="6212">MGRLLPGSRPYHDLPNVPSLTSGGLGRLLGLIWPREGGYRYYIFREDDILGTLHD</sequence>
<reference evidence="1" key="1">
    <citation type="journal article" date="2023" name="Nat. Commun.">
        <title>Diploid and tetraploid genomes of Acorus and the evolution of monocots.</title>
        <authorList>
            <person name="Ma L."/>
            <person name="Liu K.W."/>
            <person name="Li Z."/>
            <person name="Hsiao Y.Y."/>
            <person name="Qi Y."/>
            <person name="Fu T."/>
            <person name="Tang G.D."/>
            <person name="Zhang D."/>
            <person name="Sun W.H."/>
            <person name="Liu D.K."/>
            <person name="Li Y."/>
            <person name="Chen G.Z."/>
            <person name="Liu X.D."/>
            <person name="Liao X.Y."/>
            <person name="Jiang Y.T."/>
            <person name="Yu X."/>
            <person name="Hao Y."/>
            <person name="Huang J."/>
            <person name="Zhao X.W."/>
            <person name="Ke S."/>
            <person name="Chen Y.Y."/>
            <person name="Wu W.L."/>
            <person name="Hsu J.L."/>
            <person name="Lin Y.F."/>
            <person name="Huang M.D."/>
            <person name="Li C.Y."/>
            <person name="Huang L."/>
            <person name="Wang Z.W."/>
            <person name="Zhao X."/>
            <person name="Zhong W.Y."/>
            <person name="Peng D.H."/>
            <person name="Ahmad S."/>
            <person name="Lan S."/>
            <person name="Zhang J.S."/>
            <person name="Tsai W.C."/>
            <person name="Van de Peer Y."/>
            <person name="Liu Z.J."/>
        </authorList>
    </citation>
    <scope>NUCLEOTIDE SEQUENCE</scope>
    <source>
        <strain evidence="1">CP</strain>
    </source>
</reference>
<dbReference type="EMBL" id="JAUJYO010000017">
    <property type="protein sequence ID" value="KAK1292918.1"/>
    <property type="molecule type" value="Genomic_DNA"/>
</dbReference>
<organism evidence="1 2">
    <name type="scientific">Acorus calamus</name>
    <name type="common">Sweet flag</name>
    <dbReference type="NCBI Taxonomy" id="4465"/>
    <lineage>
        <taxon>Eukaryota</taxon>
        <taxon>Viridiplantae</taxon>
        <taxon>Streptophyta</taxon>
        <taxon>Embryophyta</taxon>
        <taxon>Tracheophyta</taxon>
        <taxon>Spermatophyta</taxon>
        <taxon>Magnoliopsida</taxon>
        <taxon>Liliopsida</taxon>
        <taxon>Acoraceae</taxon>
        <taxon>Acorus</taxon>
    </lineage>
</organism>
<evidence type="ECO:0000313" key="2">
    <source>
        <dbReference type="Proteomes" id="UP001180020"/>
    </source>
</evidence>
<comment type="caution">
    <text evidence="1">The sequence shown here is derived from an EMBL/GenBank/DDBJ whole genome shotgun (WGS) entry which is preliminary data.</text>
</comment>
<proteinExistence type="predicted"/>
<keyword evidence="2" id="KW-1185">Reference proteome</keyword>
<accession>A0AAV9CUT2</accession>
<evidence type="ECO:0000313" key="1">
    <source>
        <dbReference type="EMBL" id="KAK1292918.1"/>
    </source>
</evidence>
<reference evidence="1" key="2">
    <citation type="submission" date="2023-06" db="EMBL/GenBank/DDBJ databases">
        <authorList>
            <person name="Ma L."/>
            <person name="Liu K.-W."/>
            <person name="Li Z."/>
            <person name="Hsiao Y.-Y."/>
            <person name="Qi Y."/>
            <person name="Fu T."/>
            <person name="Tang G."/>
            <person name="Zhang D."/>
            <person name="Sun W.-H."/>
            <person name="Liu D.-K."/>
            <person name="Li Y."/>
            <person name="Chen G.-Z."/>
            <person name="Liu X.-D."/>
            <person name="Liao X.-Y."/>
            <person name="Jiang Y.-T."/>
            <person name="Yu X."/>
            <person name="Hao Y."/>
            <person name="Huang J."/>
            <person name="Zhao X.-W."/>
            <person name="Ke S."/>
            <person name="Chen Y.-Y."/>
            <person name="Wu W.-L."/>
            <person name="Hsu J.-L."/>
            <person name="Lin Y.-F."/>
            <person name="Huang M.-D."/>
            <person name="Li C.-Y."/>
            <person name="Huang L."/>
            <person name="Wang Z.-W."/>
            <person name="Zhao X."/>
            <person name="Zhong W.-Y."/>
            <person name="Peng D.-H."/>
            <person name="Ahmad S."/>
            <person name="Lan S."/>
            <person name="Zhang J.-S."/>
            <person name="Tsai W.-C."/>
            <person name="Van De Peer Y."/>
            <person name="Liu Z.-J."/>
        </authorList>
    </citation>
    <scope>NUCLEOTIDE SEQUENCE</scope>
    <source>
        <strain evidence="1">CP</strain>
        <tissue evidence="1">Leaves</tissue>
    </source>
</reference>
<dbReference type="AlphaFoldDB" id="A0AAV9CUT2"/>
<name>A0AAV9CUT2_ACOCL</name>
<dbReference type="Proteomes" id="UP001180020">
    <property type="component" value="Unassembled WGS sequence"/>
</dbReference>